<reference evidence="4 5" key="1">
    <citation type="submission" date="2018-06" db="EMBL/GenBank/DDBJ databases">
        <title>Comparative genomics reveals the genomic features of Rhizophagus irregularis, R. cerebriforme, R. diaphanum and Gigaspora rosea, and their symbiotic lifestyle signature.</title>
        <authorList>
            <person name="Morin E."/>
            <person name="San Clemente H."/>
            <person name="Chen E.C.H."/>
            <person name="De La Providencia I."/>
            <person name="Hainaut M."/>
            <person name="Kuo A."/>
            <person name="Kohler A."/>
            <person name="Murat C."/>
            <person name="Tang N."/>
            <person name="Roy S."/>
            <person name="Loubradou J."/>
            <person name="Henrissat B."/>
            <person name="Grigoriev I.V."/>
            <person name="Corradi N."/>
            <person name="Roux C."/>
            <person name="Martin F.M."/>
        </authorList>
    </citation>
    <scope>NUCLEOTIDE SEQUENCE [LARGE SCALE GENOMIC DNA]</scope>
    <source>
        <strain evidence="4 5">DAOM 227022</strain>
    </source>
</reference>
<sequence>MLGLLLLLLLILLLIVCYYYRQIILPYFPSVNRRYQRLPAVFPSFQGDLENGLSSETFNLEQNIIDGDSRPGLEDSEEIRRIMKTDNVTFDQARLIRQQRKFKSNNIDPQSGLPRDPKLVTFSSNHNMNKK</sequence>
<dbReference type="InterPro" id="IPR018559">
    <property type="entry name" value="DUF2015"/>
</dbReference>
<comment type="caution">
    <text evidence="4">The sequence shown here is derived from an EMBL/GenBank/DDBJ whole genome shotgun (WGS) entry which is preliminary data.</text>
</comment>
<dbReference type="OrthoDB" id="447314at2759"/>
<dbReference type="EMBL" id="QKYT01000027">
    <property type="protein sequence ID" value="RIA97613.1"/>
    <property type="molecule type" value="Genomic_DNA"/>
</dbReference>
<dbReference type="Proteomes" id="UP000265703">
    <property type="component" value="Unassembled WGS sequence"/>
</dbReference>
<organism evidence="4 5">
    <name type="scientific">Glomus cerebriforme</name>
    <dbReference type="NCBI Taxonomy" id="658196"/>
    <lineage>
        <taxon>Eukaryota</taxon>
        <taxon>Fungi</taxon>
        <taxon>Fungi incertae sedis</taxon>
        <taxon>Mucoromycota</taxon>
        <taxon>Glomeromycotina</taxon>
        <taxon>Glomeromycetes</taxon>
        <taxon>Glomerales</taxon>
        <taxon>Glomeraceae</taxon>
        <taxon>Glomus</taxon>
    </lineage>
</organism>
<evidence type="ECO:0000256" key="1">
    <source>
        <dbReference type="ARBA" id="ARBA00008325"/>
    </source>
</evidence>
<accession>A0A397THA4</accession>
<dbReference type="PANTHER" id="PTHR28023">
    <property type="entry name" value="UPF0357 PROTEIN YCL012C"/>
    <property type="match status" value="1"/>
</dbReference>
<evidence type="ECO:0000313" key="5">
    <source>
        <dbReference type="Proteomes" id="UP000265703"/>
    </source>
</evidence>
<gene>
    <name evidence="4" type="ORF">C1645_719627</name>
</gene>
<dbReference type="AlphaFoldDB" id="A0A397THA4"/>
<dbReference type="Pfam" id="PF09435">
    <property type="entry name" value="DUF2015"/>
    <property type="match status" value="1"/>
</dbReference>
<dbReference type="PANTHER" id="PTHR28023:SF1">
    <property type="entry name" value="UPF0357 PROTEIN YCL012C"/>
    <property type="match status" value="1"/>
</dbReference>
<feature type="region of interest" description="Disordered" evidence="3">
    <location>
        <begin position="100"/>
        <end position="131"/>
    </location>
</feature>
<evidence type="ECO:0000256" key="2">
    <source>
        <dbReference type="ARBA" id="ARBA00022729"/>
    </source>
</evidence>
<protein>
    <submittedName>
        <fullName evidence="4">Uncharacterized protein</fullName>
    </submittedName>
</protein>
<proteinExistence type="inferred from homology"/>
<evidence type="ECO:0000256" key="3">
    <source>
        <dbReference type="SAM" id="MobiDB-lite"/>
    </source>
</evidence>
<evidence type="ECO:0000313" key="4">
    <source>
        <dbReference type="EMBL" id="RIA97613.1"/>
    </source>
</evidence>
<comment type="similarity">
    <text evidence="1">Belongs to the UPF0357 family.</text>
</comment>
<feature type="compositionally biased region" description="Polar residues" evidence="3">
    <location>
        <begin position="121"/>
        <end position="131"/>
    </location>
</feature>
<name>A0A397THA4_9GLOM</name>
<keyword evidence="2" id="KW-0732">Signal</keyword>
<keyword evidence="5" id="KW-1185">Reference proteome</keyword>